<keyword evidence="3" id="KW-0378">Hydrolase</keyword>
<dbReference type="GO" id="GO:0005524">
    <property type="term" value="F:ATP binding"/>
    <property type="evidence" value="ECO:0007669"/>
    <property type="project" value="InterPro"/>
</dbReference>
<keyword evidence="1" id="KW-0472">Membrane</keyword>
<keyword evidence="1" id="KW-1133">Transmembrane helix</keyword>
<keyword evidence="1" id="KW-0812">Transmembrane</keyword>
<dbReference type="InterPro" id="IPR003959">
    <property type="entry name" value="ATPase_AAA_core"/>
</dbReference>
<dbReference type="SMART" id="SM00382">
    <property type="entry name" value="AAA"/>
    <property type="match status" value="1"/>
</dbReference>
<dbReference type="OrthoDB" id="10042665at2759"/>
<dbReference type="InterPro" id="IPR054289">
    <property type="entry name" value="DUF7025"/>
</dbReference>
<protein>
    <submittedName>
        <fullName evidence="3">P-loop containing nucleoside triphosphate hydrolase protein</fullName>
    </submittedName>
</protein>
<organism evidence="3 4">
    <name type="scientific">Suillus discolor</name>
    <dbReference type="NCBI Taxonomy" id="1912936"/>
    <lineage>
        <taxon>Eukaryota</taxon>
        <taxon>Fungi</taxon>
        <taxon>Dikarya</taxon>
        <taxon>Basidiomycota</taxon>
        <taxon>Agaricomycotina</taxon>
        <taxon>Agaricomycetes</taxon>
        <taxon>Agaricomycetidae</taxon>
        <taxon>Boletales</taxon>
        <taxon>Suillineae</taxon>
        <taxon>Suillaceae</taxon>
        <taxon>Suillus</taxon>
    </lineage>
</organism>
<accession>A0A9P7JPR3</accession>
<comment type="caution">
    <text evidence="3">The sequence shown here is derived from an EMBL/GenBank/DDBJ whole genome shotgun (WGS) entry which is preliminary data.</text>
</comment>
<reference evidence="3" key="1">
    <citation type="journal article" date="2020" name="New Phytol.">
        <title>Comparative genomics reveals dynamic genome evolution in host specialist ectomycorrhizal fungi.</title>
        <authorList>
            <person name="Lofgren L.A."/>
            <person name="Nguyen N.H."/>
            <person name="Vilgalys R."/>
            <person name="Ruytinx J."/>
            <person name="Liao H.L."/>
            <person name="Branco S."/>
            <person name="Kuo A."/>
            <person name="LaButti K."/>
            <person name="Lipzen A."/>
            <person name="Andreopoulos W."/>
            <person name="Pangilinan J."/>
            <person name="Riley R."/>
            <person name="Hundley H."/>
            <person name="Na H."/>
            <person name="Barry K."/>
            <person name="Grigoriev I.V."/>
            <person name="Stajich J.E."/>
            <person name="Kennedy P.G."/>
        </authorList>
    </citation>
    <scope>NUCLEOTIDE SEQUENCE</scope>
    <source>
        <strain evidence="3">FC423</strain>
    </source>
</reference>
<sequence>MQCPGTRHVVFYLCYSHIHKAKVHCVILDPQEVVVFFCIMSSMESGVGTTTLVPLEARIARYDEYFDPRLSTTVYKKTNTDKQSKHLKRLNQKKPVLVIRRVIDDRGRYTGTEIDIRSQELCEVLMEIHQGVEGLELSRSSPVCDTKLLFLSFNELKERLELERSKGTPNAPLISEIEVALYFILEEHKTTFADLQSLTRHESITFDLLWTLFRHGILVFNRHEFTEQDHILQVTRFDIVQTAEGIFAAIYCHVITDDGEHFGISEQELLIPSFTGERKIQSLSVFPLSLHSNERDIRKFVATRGRKFASLQCQTYGEISGMAACVVNDKDIRKCRASGRVMIDPGAFRMFQPNSSLNLPVSTPLKRAELEEEQYMICTPVIMGFCFRTKQWGGFALDRLRDVSWSLEPFNRLVLDNRHKELIHALVEQHASRASNFDDFVEGKGKGLVGLLAGPPGCGKTLTAEAAAEVTKRPLYCISAGELGSSPEHVDDGLTQILELAQRWKAVVLLDEADVFLSQRGQTDVERNALVSIFLRQLEYYQGIIFLTTNLVSQCDAAFESRIHFTVHYPLLSHVSRRQIWKTFIDKTLDTNQSLIGEAEIDALARETLNGRQIKNTVGTSLSLSLHSNTPLSVEHIRTVLDSMQEWNKAREHHNTSYLASEHKSDLRVAVPAGIRLESAVHYIAHISIVILAYLFLFKSA</sequence>
<proteinExistence type="predicted"/>
<evidence type="ECO:0000313" key="4">
    <source>
        <dbReference type="Proteomes" id="UP000823399"/>
    </source>
</evidence>
<dbReference type="Proteomes" id="UP000823399">
    <property type="component" value="Unassembled WGS sequence"/>
</dbReference>
<feature type="transmembrane region" description="Helical" evidence="1">
    <location>
        <begin position="680"/>
        <end position="698"/>
    </location>
</feature>
<dbReference type="CDD" id="cd19481">
    <property type="entry name" value="RecA-like_protease"/>
    <property type="match status" value="1"/>
</dbReference>
<evidence type="ECO:0000313" key="3">
    <source>
        <dbReference type="EMBL" id="KAG2096529.1"/>
    </source>
</evidence>
<dbReference type="PANTHER" id="PTHR46411">
    <property type="entry name" value="FAMILY ATPASE, PUTATIVE-RELATED"/>
    <property type="match status" value="1"/>
</dbReference>
<dbReference type="InterPro" id="IPR027417">
    <property type="entry name" value="P-loop_NTPase"/>
</dbReference>
<dbReference type="Pfam" id="PF00004">
    <property type="entry name" value="AAA"/>
    <property type="match status" value="1"/>
</dbReference>
<dbReference type="SUPFAM" id="SSF52540">
    <property type="entry name" value="P-loop containing nucleoside triphosphate hydrolases"/>
    <property type="match status" value="1"/>
</dbReference>
<dbReference type="GeneID" id="64691727"/>
<dbReference type="InterPro" id="IPR003593">
    <property type="entry name" value="AAA+_ATPase"/>
</dbReference>
<dbReference type="EMBL" id="JABBWM010000069">
    <property type="protein sequence ID" value="KAG2096529.1"/>
    <property type="molecule type" value="Genomic_DNA"/>
</dbReference>
<dbReference type="Gene3D" id="3.40.50.300">
    <property type="entry name" value="P-loop containing nucleotide triphosphate hydrolases"/>
    <property type="match status" value="1"/>
</dbReference>
<evidence type="ECO:0000259" key="2">
    <source>
        <dbReference type="SMART" id="SM00382"/>
    </source>
</evidence>
<feature type="domain" description="AAA+ ATPase" evidence="2">
    <location>
        <begin position="446"/>
        <end position="573"/>
    </location>
</feature>
<evidence type="ECO:0000256" key="1">
    <source>
        <dbReference type="SAM" id="Phobius"/>
    </source>
</evidence>
<gene>
    <name evidence="3" type="ORF">F5147DRAFT_378131</name>
</gene>
<dbReference type="GO" id="GO:0016887">
    <property type="term" value="F:ATP hydrolysis activity"/>
    <property type="evidence" value="ECO:0007669"/>
    <property type="project" value="InterPro"/>
</dbReference>
<dbReference type="Pfam" id="PF22942">
    <property type="entry name" value="DUF7025"/>
    <property type="match status" value="1"/>
</dbReference>
<keyword evidence="4" id="KW-1185">Reference proteome</keyword>
<name>A0A9P7JPR3_9AGAM</name>
<dbReference type="RefSeq" id="XP_041288252.1">
    <property type="nucleotide sequence ID" value="XM_041429468.1"/>
</dbReference>
<dbReference type="PANTHER" id="PTHR46411:SF2">
    <property type="entry name" value="AAA+ ATPASE DOMAIN-CONTAINING PROTEIN"/>
    <property type="match status" value="1"/>
</dbReference>
<dbReference type="AlphaFoldDB" id="A0A9P7JPR3"/>